<reference evidence="9" key="2">
    <citation type="submission" date="2023-03" db="EMBL/GenBank/DDBJ databases">
        <authorList>
            <person name="Inwood S.N."/>
            <person name="Skelly J.G."/>
            <person name="Guhlin J."/>
            <person name="Harrop T.W.R."/>
            <person name="Goldson S.G."/>
            <person name="Dearden P.K."/>
        </authorList>
    </citation>
    <scope>NUCLEOTIDE SEQUENCE</scope>
    <source>
        <strain evidence="9">Irish</strain>
        <tissue evidence="9">Whole body</tissue>
    </source>
</reference>
<evidence type="ECO:0000259" key="8">
    <source>
        <dbReference type="Pfam" id="PF04101"/>
    </source>
</evidence>
<dbReference type="InterPro" id="IPR039042">
    <property type="entry name" value="Alg13-like"/>
</dbReference>
<evidence type="ECO:0000256" key="4">
    <source>
        <dbReference type="ARBA" id="ARBA00017468"/>
    </source>
</evidence>
<evidence type="ECO:0000256" key="6">
    <source>
        <dbReference type="ARBA" id="ARBA00022679"/>
    </source>
</evidence>
<dbReference type="GO" id="GO:0004577">
    <property type="term" value="F:N-acetylglucosaminyldiphosphodolichol N-acetylglucosaminyltransferase activity"/>
    <property type="evidence" value="ECO:0007669"/>
    <property type="project" value="UniProtKB-EC"/>
</dbReference>
<dbReference type="Proteomes" id="UP001168990">
    <property type="component" value="Unassembled WGS sequence"/>
</dbReference>
<feature type="domain" description="Glycosyl transferase family 28 C-terminal" evidence="8">
    <location>
        <begin position="5"/>
        <end position="145"/>
    </location>
</feature>
<keyword evidence="7" id="KW-0256">Endoplasmic reticulum</keyword>
<reference evidence="9" key="1">
    <citation type="journal article" date="2023" name="bioRxiv">
        <title>Scaffold-level genome assemblies of two parasitoid biocontrol wasps reveal the parthenogenesis mechanism and an associated novel virus.</title>
        <authorList>
            <person name="Inwood S."/>
            <person name="Skelly J."/>
            <person name="Guhlin J."/>
            <person name="Harrop T."/>
            <person name="Goldson S."/>
            <person name="Dearden P."/>
        </authorList>
    </citation>
    <scope>NUCLEOTIDE SEQUENCE</scope>
    <source>
        <strain evidence="9">Irish</strain>
        <tissue evidence="9">Whole body</tissue>
    </source>
</reference>
<keyword evidence="10" id="KW-1185">Reference proteome</keyword>
<organism evidence="9 10">
    <name type="scientific">Microctonus aethiopoides</name>
    <dbReference type="NCBI Taxonomy" id="144406"/>
    <lineage>
        <taxon>Eukaryota</taxon>
        <taxon>Metazoa</taxon>
        <taxon>Ecdysozoa</taxon>
        <taxon>Arthropoda</taxon>
        <taxon>Hexapoda</taxon>
        <taxon>Insecta</taxon>
        <taxon>Pterygota</taxon>
        <taxon>Neoptera</taxon>
        <taxon>Endopterygota</taxon>
        <taxon>Hymenoptera</taxon>
        <taxon>Apocrita</taxon>
        <taxon>Ichneumonoidea</taxon>
        <taxon>Braconidae</taxon>
        <taxon>Euphorinae</taxon>
        <taxon>Microctonus</taxon>
    </lineage>
</organism>
<dbReference type="PANTHER" id="PTHR12867">
    <property type="entry name" value="GLYCOSYL TRANSFERASE-RELATED"/>
    <property type="match status" value="1"/>
</dbReference>
<dbReference type="SUPFAM" id="SSF53756">
    <property type="entry name" value="UDP-Glycosyltransferase/glycogen phosphorylase"/>
    <property type="match status" value="1"/>
</dbReference>
<name>A0AA39F7P1_9HYME</name>
<evidence type="ECO:0000256" key="5">
    <source>
        <dbReference type="ARBA" id="ARBA00022676"/>
    </source>
</evidence>
<dbReference type="Gene3D" id="3.40.50.2000">
    <property type="entry name" value="Glycogen Phosphorylase B"/>
    <property type="match status" value="1"/>
</dbReference>
<sequence>MNFKTVFVTVGTTKFDRLIETITDDNVLEALNARGYTRLILQIGKTSLRVDDTPRCGFFHIEAFGLKPSIREYMHSADLIISHAGAGSCLEALEAKKPLIVVSNELLMDNHQLELAEQLYKDKYLFQCTCDTLLDLVKTMDLSLLQFTFHDRSEKIAQTIDYLMGFT</sequence>
<dbReference type="Pfam" id="PF04101">
    <property type="entry name" value="Glyco_tran_28_C"/>
    <property type="match status" value="1"/>
</dbReference>
<dbReference type="EMBL" id="JAQQBS010001422">
    <property type="protein sequence ID" value="KAK0164489.1"/>
    <property type="molecule type" value="Genomic_DNA"/>
</dbReference>
<evidence type="ECO:0000256" key="7">
    <source>
        <dbReference type="ARBA" id="ARBA00022824"/>
    </source>
</evidence>
<accession>A0AA39F7P1</accession>
<evidence type="ECO:0000256" key="1">
    <source>
        <dbReference type="ARBA" id="ARBA00004240"/>
    </source>
</evidence>
<dbReference type="EC" id="2.4.1.141" evidence="3"/>
<dbReference type="PANTHER" id="PTHR12867:SF6">
    <property type="entry name" value="N-ACETYLGLUCOSAMINYLDIPHOSPHODOLICHOL N-ACETYLGLUCOSAMINYLTRANSFERASE"/>
    <property type="match status" value="1"/>
</dbReference>
<evidence type="ECO:0000313" key="10">
    <source>
        <dbReference type="Proteomes" id="UP001168990"/>
    </source>
</evidence>
<comment type="similarity">
    <text evidence="2">Belongs to the glycosyltransferase 28 family.</text>
</comment>
<evidence type="ECO:0000313" key="9">
    <source>
        <dbReference type="EMBL" id="KAK0164489.1"/>
    </source>
</evidence>
<gene>
    <name evidence="9" type="ORF">PV328_003113</name>
</gene>
<dbReference type="GO" id="GO:0005783">
    <property type="term" value="C:endoplasmic reticulum"/>
    <property type="evidence" value="ECO:0007669"/>
    <property type="project" value="UniProtKB-SubCell"/>
</dbReference>
<proteinExistence type="inferred from homology"/>
<comment type="caution">
    <text evidence="9">The sequence shown here is derived from an EMBL/GenBank/DDBJ whole genome shotgun (WGS) entry which is preliminary data.</text>
</comment>
<evidence type="ECO:0000256" key="2">
    <source>
        <dbReference type="ARBA" id="ARBA00006962"/>
    </source>
</evidence>
<keyword evidence="6" id="KW-0808">Transferase</keyword>
<comment type="subcellular location">
    <subcellularLocation>
        <location evidence="1">Endoplasmic reticulum</location>
    </subcellularLocation>
</comment>
<evidence type="ECO:0000256" key="3">
    <source>
        <dbReference type="ARBA" id="ARBA00012614"/>
    </source>
</evidence>
<dbReference type="AlphaFoldDB" id="A0AA39F7P1"/>
<dbReference type="GO" id="GO:0006488">
    <property type="term" value="P:dolichol-linked oligosaccharide biosynthetic process"/>
    <property type="evidence" value="ECO:0007669"/>
    <property type="project" value="InterPro"/>
</dbReference>
<dbReference type="InterPro" id="IPR007235">
    <property type="entry name" value="Glyco_trans_28_C"/>
</dbReference>
<keyword evidence="5" id="KW-0328">Glycosyltransferase</keyword>
<protein>
    <recommendedName>
        <fullName evidence="4">UDP-N-acetylglucosamine transferase subunit ALG13</fullName>
        <ecNumber evidence="3">2.4.1.141</ecNumber>
    </recommendedName>
</protein>